<feature type="region of interest" description="Disordered" evidence="1">
    <location>
        <begin position="1"/>
        <end position="23"/>
    </location>
</feature>
<organism evidence="2 3">
    <name type="scientific">Alkalilimnicola ehrlichii</name>
    <dbReference type="NCBI Taxonomy" id="351052"/>
    <lineage>
        <taxon>Bacteria</taxon>
        <taxon>Pseudomonadati</taxon>
        <taxon>Pseudomonadota</taxon>
        <taxon>Gammaproteobacteria</taxon>
        <taxon>Chromatiales</taxon>
        <taxon>Ectothiorhodospiraceae</taxon>
        <taxon>Alkalilimnicola</taxon>
    </lineage>
</organism>
<accession>A0A3E0WSY9</accession>
<dbReference type="OrthoDB" id="9797122at2"/>
<sequence length="197" mass="20675">MIRKTKASYAASKLSSQPDAGRPDGGGLRWGALVALLAAMAIPVTAEASQFGVRVGASMGNGVSYNSQEVYWRTGLPWGVGQPQSWHVRSALELNAGRLATSDDSLTTAGAGLHLRLQNPEVPVAVSGGIGPTYLSESQLADRDFGGHWQFTSHIGAFASLGPGIGVGYRIQHTSNGGLYSDNDGYTVQAVELRLSF</sequence>
<evidence type="ECO:0000313" key="3">
    <source>
        <dbReference type="Proteomes" id="UP000256763"/>
    </source>
</evidence>
<keyword evidence="3" id="KW-1185">Reference proteome</keyword>
<evidence type="ECO:0000313" key="2">
    <source>
        <dbReference type="EMBL" id="RFA36090.1"/>
    </source>
</evidence>
<dbReference type="AlphaFoldDB" id="A0A3E0WSY9"/>
<name>A0A3E0WSY9_9GAMM</name>
<dbReference type="Proteomes" id="UP000256763">
    <property type="component" value="Unassembled WGS sequence"/>
</dbReference>
<protein>
    <recommendedName>
        <fullName evidence="4">Acyloxyacyl hydrolase</fullName>
    </recommendedName>
</protein>
<evidence type="ECO:0000256" key="1">
    <source>
        <dbReference type="SAM" id="MobiDB-lite"/>
    </source>
</evidence>
<reference evidence="3" key="1">
    <citation type="submission" date="2017-05" db="EMBL/GenBank/DDBJ databases">
        <authorList>
            <person name="Sharma S."/>
            <person name="Sidhu C."/>
            <person name="Pinnaka A.K."/>
        </authorList>
    </citation>
    <scope>NUCLEOTIDE SEQUENCE [LARGE SCALE GENOMIC DNA]</scope>
    <source>
        <strain evidence="3">AK93</strain>
    </source>
</reference>
<proteinExistence type="predicted"/>
<dbReference type="EMBL" id="NFZW01000010">
    <property type="protein sequence ID" value="RFA36090.1"/>
    <property type="molecule type" value="Genomic_DNA"/>
</dbReference>
<dbReference type="RefSeq" id="WP_116302237.1">
    <property type="nucleotide sequence ID" value="NZ_NFZV01000009.1"/>
</dbReference>
<comment type="caution">
    <text evidence="2">The sequence shown here is derived from an EMBL/GenBank/DDBJ whole genome shotgun (WGS) entry which is preliminary data.</text>
</comment>
<dbReference type="InterPro" id="IPR018550">
    <property type="entry name" value="Lipid-A_deacylase-rel"/>
</dbReference>
<dbReference type="Pfam" id="PF09411">
    <property type="entry name" value="PagL"/>
    <property type="match status" value="1"/>
</dbReference>
<evidence type="ECO:0008006" key="4">
    <source>
        <dbReference type="Google" id="ProtNLM"/>
    </source>
</evidence>
<gene>
    <name evidence="2" type="ORF">CAL65_11585</name>
</gene>
<dbReference type="Gene3D" id="2.40.160.20">
    <property type="match status" value="1"/>
</dbReference>